<dbReference type="EMBL" id="LAZR01045692">
    <property type="protein sequence ID" value="KKK98268.1"/>
    <property type="molecule type" value="Genomic_DNA"/>
</dbReference>
<sequence>MKVFYAGRIVALLVLVLAMAGCAGGPLPYQTQDDPIKRIDEEGVIITLRFINDETLKRLYGKGIINPFIAPMFTIQRTRFLVFEFIVRNRREENVTLNLNQLELQFTGKHVQPINSFQLINFWKQKDDRAEIRSIDRTKKEKTIKRYIAPNKILISPGSSFQGYLLFKGGFPNFGEVDIYLPALGPSGRPVHVFEFDYKF</sequence>
<comment type="caution">
    <text evidence="1">The sequence shown here is derived from an EMBL/GenBank/DDBJ whole genome shotgun (WGS) entry which is preliminary data.</text>
</comment>
<accession>A0A0F8ZWL7</accession>
<protein>
    <recommendedName>
        <fullName evidence="2">DUF4352 domain-containing protein</fullName>
    </recommendedName>
</protein>
<gene>
    <name evidence="1" type="ORF">LCGC14_2644470</name>
</gene>
<reference evidence="1" key="1">
    <citation type="journal article" date="2015" name="Nature">
        <title>Complex archaea that bridge the gap between prokaryotes and eukaryotes.</title>
        <authorList>
            <person name="Spang A."/>
            <person name="Saw J.H."/>
            <person name="Jorgensen S.L."/>
            <person name="Zaremba-Niedzwiedzka K."/>
            <person name="Martijn J."/>
            <person name="Lind A.E."/>
            <person name="van Eijk R."/>
            <person name="Schleper C."/>
            <person name="Guy L."/>
            <person name="Ettema T.J."/>
        </authorList>
    </citation>
    <scope>NUCLEOTIDE SEQUENCE</scope>
</reference>
<dbReference type="PROSITE" id="PS51257">
    <property type="entry name" value="PROKAR_LIPOPROTEIN"/>
    <property type="match status" value="1"/>
</dbReference>
<evidence type="ECO:0008006" key="2">
    <source>
        <dbReference type="Google" id="ProtNLM"/>
    </source>
</evidence>
<organism evidence="1">
    <name type="scientific">marine sediment metagenome</name>
    <dbReference type="NCBI Taxonomy" id="412755"/>
    <lineage>
        <taxon>unclassified sequences</taxon>
        <taxon>metagenomes</taxon>
        <taxon>ecological metagenomes</taxon>
    </lineage>
</organism>
<evidence type="ECO:0000313" key="1">
    <source>
        <dbReference type="EMBL" id="KKK98268.1"/>
    </source>
</evidence>
<proteinExistence type="predicted"/>
<name>A0A0F8ZWL7_9ZZZZ</name>
<dbReference type="AlphaFoldDB" id="A0A0F8ZWL7"/>